<dbReference type="PROSITE" id="PS50893">
    <property type="entry name" value="ABC_TRANSPORTER_2"/>
    <property type="match status" value="1"/>
</dbReference>
<keyword evidence="6" id="KW-1185">Reference proteome</keyword>
<feature type="domain" description="ABC transporter" evidence="4">
    <location>
        <begin position="1"/>
        <end position="351"/>
    </location>
</feature>
<proteinExistence type="predicted"/>
<sequence>MKLRQVTIRNFKAIEDTTLDLADFNVIVGANGSGKSSVLQALHWMLQSATHRQVRPRREGGETISERDALYMPTRQYRNAGHGQEYGNKVGSPQLDLEMKADCGGDKHLKAKTWIKSGRNEGIKVHLPAENELIQKIRAEKREISAYIPGLAGISLEEEKRVPVIVRRQAAAGDANTVLRNILHLMQKRDGGGTDDLERLQSFVSRVMGDLTLKVEFDENRHTHIVAEFQTAEMREADPKRFKPLELAGIGFLQVIQIFAYLIYFRPVLLLVDEPDAHLHPSTQEKLINILAEAAREFDTQVILTTHSPSVVRALPADARVIWMRDGNVDPNGDTTGRQMMGWGLLDKRILLLTEDSKTKYLRLLLSQWPDLERAVAIWPLHGSGKLLDPEGCASLQALFGDSMTIVLHRDRDFMMPNEAQVFADHYSEKGIEVWLTRHSDTEAYWCDARVIAAHFDADAAAAAEWLDAAVQKSKEGNADVECRNSKRHTIRNQPPLKKPAEKGELAHASDHDVVSVYSTHGQQHVILGKTLLSRIREHAQTQGAPESSSFGNKIPQNLANPIAPDLKDFLRPLLA</sequence>
<dbReference type="InterPro" id="IPR003959">
    <property type="entry name" value="ATPase_AAA_core"/>
</dbReference>
<dbReference type="InterPro" id="IPR051396">
    <property type="entry name" value="Bact_Antivir_Def_Nuclease"/>
</dbReference>
<feature type="compositionally biased region" description="Polar residues" evidence="3">
    <location>
        <begin position="541"/>
        <end position="559"/>
    </location>
</feature>
<keyword evidence="2" id="KW-0067">ATP-binding</keyword>
<evidence type="ECO:0000313" key="5">
    <source>
        <dbReference type="EMBL" id="SEG36333.1"/>
    </source>
</evidence>
<accession>A0A1H5ZII5</accession>
<evidence type="ECO:0000256" key="2">
    <source>
        <dbReference type="ARBA" id="ARBA00022840"/>
    </source>
</evidence>
<evidence type="ECO:0000256" key="3">
    <source>
        <dbReference type="SAM" id="MobiDB-lite"/>
    </source>
</evidence>
<dbReference type="Gene3D" id="3.40.50.300">
    <property type="entry name" value="P-loop containing nucleotide triphosphate hydrolases"/>
    <property type="match status" value="1"/>
</dbReference>
<gene>
    <name evidence="5" type="ORF">SAMN05421751_1455</name>
</gene>
<dbReference type="InterPro" id="IPR027417">
    <property type="entry name" value="P-loop_NTPase"/>
</dbReference>
<feature type="region of interest" description="Disordered" evidence="3">
    <location>
        <begin position="538"/>
        <end position="559"/>
    </location>
</feature>
<dbReference type="PANTHER" id="PTHR43581:SF4">
    <property type="entry name" value="ATP_GTP PHOSPHATASE"/>
    <property type="match status" value="1"/>
</dbReference>
<dbReference type="OrthoDB" id="9816534at2"/>
<dbReference type="GO" id="GO:0005524">
    <property type="term" value="F:ATP binding"/>
    <property type="evidence" value="ECO:0007669"/>
    <property type="project" value="UniProtKB-KW"/>
</dbReference>
<dbReference type="Pfam" id="PF13304">
    <property type="entry name" value="AAA_21"/>
    <property type="match status" value="1"/>
</dbReference>
<dbReference type="EMBL" id="FNVD01000045">
    <property type="protein sequence ID" value="SEG36333.1"/>
    <property type="molecule type" value="Genomic_DNA"/>
</dbReference>
<dbReference type="InterPro" id="IPR003439">
    <property type="entry name" value="ABC_transporter-like_ATP-bd"/>
</dbReference>
<evidence type="ECO:0000256" key="1">
    <source>
        <dbReference type="ARBA" id="ARBA00022741"/>
    </source>
</evidence>
<dbReference type="GO" id="GO:0016887">
    <property type="term" value="F:ATP hydrolysis activity"/>
    <property type="evidence" value="ECO:0007669"/>
    <property type="project" value="InterPro"/>
</dbReference>
<evidence type="ECO:0000259" key="4">
    <source>
        <dbReference type="PROSITE" id="PS50893"/>
    </source>
</evidence>
<keyword evidence="1" id="KW-0547">Nucleotide-binding</keyword>
<evidence type="ECO:0000313" key="6">
    <source>
        <dbReference type="Proteomes" id="UP000236742"/>
    </source>
</evidence>
<dbReference type="SUPFAM" id="SSF52540">
    <property type="entry name" value="P-loop containing nucleoside triphosphate hydrolases"/>
    <property type="match status" value="1"/>
</dbReference>
<dbReference type="InterPro" id="IPR003593">
    <property type="entry name" value="AAA+_ATPase"/>
</dbReference>
<organism evidence="5 6">
    <name type="scientific">Jhaorihella thermophila</name>
    <dbReference type="NCBI Taxonomy" id="488547"/>
    <lineage>
        <taxon>Bacteria</taxon>
        <taxon>Pseudomonadati</taxon>
        <taxon>Pseudomonadota</taxon>
        <taxon>Alphaproteobacteria</taxon>
        <taxon>Rhodobacterales</taxon>
        <taxon>Paracoccaceae</taxon>
        <taxon>Jhaorihella</taxon>
    </lineage>
</organism>
<reference evidence="5 6" key="1">
    <citation type="submission" date="2016-10" db="EMBL/GenBank/DDBJ databases">
        <authorList>
            <person name="de Groot N.N."/>
        </authorList>
    </citation>
    <scope>NUCLEOTIDE SEQUENCE [LARGE SCALE GENOMIC DNA]</scope>
    <source>
        <strain evidence="5 6">DSM 23413</strain>
    </source>
</reference>
<feature type="region of interest" description="Disordered" evidence="3">
    <location>
        <begin position="477"/>
        <end position="506"/>
    </location>
</feature>
<name>A0A1H5ZII5_9RHOB</name>
<dbReference type="PANTHER" id="PTHR43581">
    <property type="entry name" value="ATP/GTP PHOSPHATASE"/>
    <property type="match status" value="1"/>
</dbReference>
<dbReference type="Proteomes" id="UP000236742">
    <property type="component" value="Unassembled WGS sequence"/>
</dbReference>
<dbReference type="SMART" id="SM00382">
    <property type="entry name" value="AAA"/>
    <property type="match status" value="1"/>
</dbReference>
<dbReference type="AlphaFoldDB" id="A0A1H5ZII5"/>
<dbReference type="Pfam" id="PF13175">
    <property type="entry name" value="AAA_15"/>
    <property type="match status" value="1"/>
</dbReference>
<protein>
    <submittedName>
        <fullName evidence="5">Predicted ATPase</fullName>
    </submittedName>
</protein>
<dbReference type="RefSeq" id="WP_160114912.1">
    <property type="nucleotide sequence ID" value="NZ_FNVD01000045.1"/>
</dbReference>
<dbReference type="InterPro" id="IPR041685">
    <property type="entry name" value="AAA_GajA/Old/RecF-like"/>
</dbReference>